<dbReference type="Gene3D" id="3.30.1490.20">
    <property type="entry name" value="ATP-grasp fold, A domain"/>
    <property type="match status" value="1"/>
</dbReference>
<comment type="caution">
    <text evidence="16">The sequence shown here is derived from an EMBL/GenBank/DDBJ whole genome shotgun (WGS) entry which is preliminary data.</text>
</comment>
<dbReference type="InterPro" id="IPR040442">
    <property type="entry name" value="Pyrv_kinase-like_dom_sf"/>
</dbReference>
<dbReference type="GO" id="GO:0050242">
    <property type="term" value="F:pyruvate, phosphate dikinase activity"/>
    <property type="evidence" value="ECO:0007669"/>
    <property type="project" value="UniProtKB-EC"/>
</dbReference>
<feature type="domain" description="PEP-utilising enzyme mobile" evidence="13">
    <location>
        <begin position="436"/>
        <end position="516"/>
    </location>
</feature>
<dbReference type="RefSeq" id="WP_354557572.1">
    <property type="nucleotide sequence ID" value="NZ_JBEPMB010000006.1"/>
</dbReference>
<dbReference type="Pfam" id="PF01326">
    <property type="entry name" value="PPDK_N"/>
    <property type="match status" value="2"/>
</dbReference>
<dbReference type="SUPFAM" id="SSF51621">
    <property type="entry name" value="Phosphoenolpyruvate/pyruvate domain"/>
    <property type="match status" value="1"/>
</dbReference>
<dbReference type="SUPFAM" id="SSF56059">
    <property type="entry name" value="Glutathione synthetase ATP-binding domain-like"/>
    <property type="match status" value="1"/>
</dbReference>
<dbReference type="InterPro" id="IPR015813">
    <property type="entry name" value="Pyrv/PenolPyrv_kinase-like_dom"/>
</dbReference>
<proteinExistence type="inferred from homology"/>
<comment type="function">
    <text evidence="2">Catalyzes the reversible phosphorylation of pyruvate and phosphate.</text>
</comment>
<evidence type="ECO:0000313" key="16">
    <source>
        <dbReference type="EMBL" id="MET3615079.1"/>
    </source>
</evidence>
<dbReference type="InterPro" id="IPR023151">
    <property type="entry name" value="PEP_util_CS"/>
</dbReference>
<dbReference type="PIRSF" id="PIRSF000853">
    <property type="entry name" value="PPDK"/>
    <property type="match status" value="1"/>
</dbReference>
<dbReference type="InterPro" id="IPR013815">
    <property type="entry name" value="ATP_grasp_subdomain_1"/>
</dbReference>
<dbReference type="Gene3D" id="3.30.470.20">
    <property type="entry name" value="ATP-grasp fold, B domain"/>
    <property type="match status" value="1"/>
</dbReference>
<organism evidence="16 17">
    <name type="scientific">Rhizobium aquaticum</name>
    <dbReference type="NCBI Taxonomy" id="1549636"/>
    <lineage>
        <taxon>Bacteria</taxon>
        <taxon>Pseudomonadati</taxon>
        <taxon>Pseudomonadota</taxon>
        <taxon>Alphaproteobacteria</taxon>
        <taxon>Hyphomicrobiales</taxon>
        <taxon>Rhizobiaceae</taxon>
        <taxon>Rhizobium/Agrobacterium group</taxon>
        <taxon>Rhizobium</taxon>
    </lineage>
</organism>
<comment type="similarity">
    <text evidence="3 12">Belongs to the PEP-utilizing enzyme family.</text>
</comment>
<evidence type="ECO:0000256" key="7">
    <source>
        <dbReference type="ARBA" id="ARBA00022723"/>
    </source>
</evidence>
<keyword evidence="11" id="KW-0460">Magnesium</keyword>
<dbReference type="InterPro" id="IPR002192">
    <property type="entry name" value="PPDK_AMP/ATP-bd"/>
</dbReference>
<comment type="cofactor">
    <cofactor evidence="1 12">
        <name>Mg(2+)</name>
        <dbReference type="ChEBI" id="CHEBI:18420"/>
    </cofactor>
</comment>
<evidence type="ECO:0000256" key="5">
    <source>
        <dbReference type="ARBA" id="ARBA00020138"/>
    </source>
</evidence>
<dbReference type="Pfam" id="PF00391">
    <property type="entry name" value="PEP-utilizers"/>
    <property type="match status" value="1"/>
</dbReference>
<sequence length="889" mass="96494">MRKWVYTFGNGQSEGSAGERDILGSKGANLAEMASLGLPVPPGATIISPACTWFADHQRHFPESLPKQIDQALAEIERMSGRRFGGVTKPLFLAVRPGSRVPIPGMIEAILNLGLNDETVEALAEETGDRRFAYDCYRRFISSFGDAVMGLDRGYFEDLTEAEMRARGVSLDTDLDAEALIDIVAAMKELIFEEMSEAFPQDPREQLWATISATYQAWLAPRASAYRALHGIPVEWGTALNLQAMVFGNRNAASASGIVLTRNPETGERQLFGDYLPNSQGSELALGERKLYPVSGRAHANSNAGVTSMEAQFPAAYAQLRDVAARLEAHYRDMQDIEFAVDDGRLHVLQARPARRSVKASLRLAVEMVGERLITREEAISRIDPVSLEQLLHPAIDPSVERNVMGTGLPASPGAASGEIVFTSEDAVAAYREGRKVILVRAETSPEDVHGMHVAEGVLTLRGGVTSHAAVVARGMGIPCVAGASGLRIDTAAGTLTGFGVTLEKGDFITIDGSLGQIINGEVPMIQPELSGDFAEIMEWSDAIRRLGVRSNADTPADARGARSFGAEGIGLCRTEHMFFEEGRINVMREMILAEDEDGRRAALAKLLPMQRSDFIELFEIMHGLPVTIRLLDPPLHEFLPKANEDVAETAVAVGMDEDKLRRRIEDMHEFNPMLGHRGCRLAISYPEIAEMQARAIFEAAVKAAESTGAAVVPEIMVPLVSLRSELDYVKAAIDGVARKVAEETGVFLDYLVGTMIELPRAALRGQEIAEAAEFFSFGTNDLTQTTFGISRDDAGGFLTTYKRKGIIEQDPFSSLDFDGVGELIKIASERGRKARNDLKLGICGEHAGDPASIRFCEQTGLDYISCSPFRVPIARLAAAQAVTGLSAR</sequence>
<evidence type="ECO:0000256" key="3">
    <source>
        <dbReference type="ARBA" id="ARBA00007837"/>
    </source>
</evidence>
<dbReference type="NCBIfam" id="TIGR01828">
    <property type="entry name" value="pyru_phos_dikin"/>
    <property type="match status" value="1"/>
</dbReference>
<evidence type="ECO:0000259" key="13">
    <source>
        <dbReference type="Pfam" id="PF00391"/>
    </source>
</evidence>
<keyword evidence="16" id="KW-0670">Pyruvate</keyword>
<dbReference type="InterPro" id="IPR000121">
    <property type="entry name" value="PEP_util_C"/>
</dbReference>
<dbReference type="PROSITE" id="PS00742">
    <property type="entry name" value="PEP_ENZYMES_2"/>
    <property type="match status" value="1"/>
</dbReference>
<name>A0ABV2J5F5_9HYPH</name>
<dbReference type="InterPro" id="IPR008279">
    <property type="entry name" value="PEP-util_enz_mobile_dom"/>
</dbReference>
<keyword evidence="6 16" id="KW-0808">Transferase</keyword>
<dbReference type="InterPro" id="IPR036637">
    <property type="entry name" value="Phosphohistidine_dom_sf"/>
</dbReference>
<gene>
    <name evidence="16" type="ORF">ABID16_003422</name>
</gene>
<evidence type="ECO:0000256" key="6">
    <source>
        <dbReference type="ARBA" id="ARBA00022679"/>
    </source>
</evidence>
<evidence type="ECO:0000313" key="17">
    <source>
        <dbReference type="Proteomes" id="UP001549047"/>
    </source>
</evidence>
<evidence type="ECO:0000256" key="12">
    <source>
        <dbReference type="PIRNR" id="PIRNR000853"/>
    </source>
</evidence>
<reference evidence="16 17" key="1">
    <citation type="submission" date="2024-06" db="EMBL/GenBank/DDBJ databases">
        <title>Genomic Encyclopedia of Type Strains, Phase IV (KMG-IV): sequencing the most valuable type-strain genomes for metagenomic binning, comparative biology and taxonomic classification.</title>
        <authorList>
            <person name="Goeker M."/>
        </authorList>
    </citation>
    <scope>NUCLEOTIDE SEQUENCE [LARGE SCALE GENOMIC DNA]</scope>
    <source>
        <strain evidence="16 17">DSM 29780</strain>
    </source>
</reference>
<keyword evidence="8" id="KW-0547">Nucleotide-binding</keyword>
<dbReference type="InterPro" id="IPR010121">
    <property type="entry name" value="Pyruvate_phosphate_dikinase"/>
</dbReference>
<keyword evidence="10" id="KW-0067">ATP-binding</keyword>
<dbReference type="Gene3D" id="1.10.189.10">
    <property type="entry name" value="Pyruvate Phosphate Dikinase, domain 2"/>
    <property type="match status" value="1"/>
</dbReference>
<dbReference type="Proteomes" id="UP001549047">
    <property type="component" value="Unassembled WGS sequence"/>
</dbReference>
<evidence type="ECO:0000256" key="10">
    <source>
        <dbReference type="ARBA" id="ARBA00022840"/>
    </source>
</evidence>
<dbReference type="Gene3D" id="3.20.20.60">
    <property type="entry name" value="Phosphoenolpyruvate-binding domains"/>
    <property type="match status" value="1"/>
</dbReference>
<evidence type="ECO:0000256" key="8">
    <source>
        <dbReference type="ARBA" id="ARBA00022741"/>
    </source>
</evidence>
<keyword evidence="7" id="KW-0479">Metal-binding</keyword>
<dbReference type="EC" id="2.7.9.1" evidence="4 12"/>
<dbReference type="PROSITE" id="PS00370">
    <property type="entry name" value="PEP_ENZYMES_PHOS_SITE"/>
    <property type="match status" value="1"/>
</dbReference>
<protein>
    <recommendedName>
        <fullName evidence="5 12">Pyruvate, phosphate dikinase</fullName>
        <ecNumber evidence="4 12">2.7.9.1</ecNumber>
    </recommendedName>
</protein>
<dbReference type="SUPFAM" id="SSF52009">
    <property type="entry name" value="Phosphohistidine domain"/>
    <property type="match status" value="1"/>
</dbReference>
<dbReference type="PANTHER" id="PTHR22931:SF9">
    <property type="entry name" value="PYRUVATE, PHOSPHATE DIKINASE 1, CHLOROPLASTIC"/>
    <property type="match status" value="1"/>
</dbReference>
<evidence type="ECO:0000256" key="9">
    <source>
        <dbReference type="ARBA" id="ARBA00022777"/>
    </source>
</evidence>
<dbReference type="PANTHER" id="PTHR22931">
    <property type="entry name" value="PHOSPHOENOLPYRUVATE DIKINASE-RELATED"/>
    <property type="match status" value="1"/>
</dbReference>
<dbReference type="Pfam" id="PF02896">
    <property type="entry name" value="PEP-utilizers_C"/>
    <property type="match status" value="1"/>
</dbReference>
<comment type="catalytic activity">
    <reaction evidence="12">
        <text>pyruvate + phosphate + ATP = phosphoenolpyruvate + AMP + diphosphate + H(+)</text>
        <dbReference type="Rhea" id="RHEA:10756"/>
        <dbReference type="ChEBI" id="CHEBI:15361"/>
        <dbReference type="ChEBI" id="CHEBI:15378"/>
        <dbReference type="ChEBI" id="CHEBI:30616"/>
        <dbReference type="ChEBI" id="CHEBI:33019"/>
        <dbReference type="ChEBI" id="CHEBI:43474"/>
        <dbReference type="ChEBI" id="CHEBI:58702"/>
        <dbReference type="ChEBI" id="CHEBI:456215"/>
        <dbReference type="EC" id="2.7.9.1"/>
    </reaction>
</comment>
<evidence type="ECO:0000259" key="15">
    <source>
        <dbReference type="Pfam" id="PF02896"/>
    </source>
</evidence>
<evidence type="ECO:0000259" key="14">
    <source>
        <dbReference type="Pfam" id="PF01326"/>
    </source>
</evidence>
<evidence type="ECO:0000256" key="4">
    <source>
        <dbReference type="ARBA" id="ARBA00011994"/>
    </source>
</evidence>
<dbReference type="InterPro" id="IPR018274">
    <property type="entry name" value="PEP_util_AS"/>
</dbReference>
<feature type="domain" description="Pyruvate phosphate dikinase AMP/ATP-binding" evidence="14">
    <location>
        <begin position="317"/>
        <end position="361"/>
    </location>
</feature>
<keyword evidence="9" id="KW-0418">Kinase</keyword>
<evidence type="ECO:0000256" key="1">
    <source>
        <dbReference type="ARBA" id="ARBA00001946"/>
    </source>
</evidence>
<evidence type="ECO:0000256" key="2">
    <source>
        <dbReference type="ARBA" id="ARBA00003144"/>
    </source>
</evidence>
<dbReference type="EMBL" id="JBEPMB010000006">
    <property type="protein sequence ID" value="MET3615079.1"/>
    <property type="molecule type" value="Genomic_DNA"/>
</dbReference>
<keyword evidence="17" id="KW-1185">Reference proteome</keyword>
<feature type="domain" description="PEP-utilising enzyme C-terminal" evidence="15">
    <location>
        <begin position="531"/>
        <end position="882"/>
    </location>
</feature>
<dbReference type="Gene3D" id="3.50.30.10">
    <property type="entry name" value="Phosphohistidine domain"/>
    <property type="match status" value="1"/>
</dbReference>
<dbReference type="Gene3D" id="1.20.80.30">
    <property type="match status" value="1"/>
</dbReference>
<evidence type="ECO:0000256" key="11">
    <source>
        <dbReference type="ARBA" id="ARBA00022842"/>
    </source>
</evidence>
<feature type="domain" description="Pyruvate phosphate dikinase AMP/ATP-binding" evidence="14">
    <location>
        <begin position="60"/>
        <end position="270"/>
    </location>
</feature>
<accession>A0ABV2J5F5</accession>